<dbReference type="EMBL" id="JAYMYQ010000004">
    <property type="protein sequence ID" value="KAK7337472.1"/>
    <property type="molecule type" value="Genomic_DNA"/>
</dbReference>
<organism evidence="6 7">
    <name type="scientific">Canavalia gladiata</name>
    <name type="common">Sword bean</name>
    <name type="synonym">Dolichos gladiatus</name>
    <dbReference type="NCBI Taxonomy" id="3824"/>
    <lineage>
        <taxon>Eukaryota</taxon>
        <taxon>Viridiplantae</taxon>
        <taxon>Streptophyta</taxon>
        <taxon>Embryophyta</taxon>
        <taxon>Tracheophyta</taxon>
        <taxon>Spermatophyta</taxon>
        <taxon>Magnoliopsida</taxon>
        <taxon>eudicotyledons</taxon>
        <taxon>Gunneridae</taxon>
        <taxon>Pentapetalae</taxon>
        <taxon>rosids</taxon>
        <taxon>fabids</taxon>
        <taxon>Fabales</taxon>
        <taxon>Fabaceae</taxon>
        <taxon>Papilionoideae</taxon>
        <taxon>50 kb inversion clade</taxon>
        <taxon>NPAAA clade</taxon>
        <taxon>indigoferoid/millettioid clade</taxon>
        <taxon>Phaseoleae</taxon>
        <taxon>Canavalia</taxon>
    </lineage>
</organism>
<dbReference type="CDD" id="cd15801">
    <property type="entry name" value="PMEI-like_1"/>
    <property type="match status" value="2"/>
</dbReference>
<evidence type="ECO:0000259" key="5">
    <source>
        <dbReference type="SMART" id="SM00856"/>
    </source>
</evidence>
<dbReference type="InterPro" id="IPR035513">
    <property type="entry name" value="Invertase/methylesterase_inhib"/>
</dbReference>
<gene>
    <name evidence="6" type="ORF">VNO77_18048</name>
</gene>
<dbReference type="InterPro" id="IPR006501">
    <property type="entry name" value="Pectinesterase_inhib_dom"/>
</dbReference>
<evidence type="ECO:0000256" key="3">
    <source>
        <dbReference type="ARBA" id="ARBA00038471"/>
    </source>
</evidence>
<sequence length="428" mass="46469">MERITKFFSTMVICMIVMAHHTSAEESKGKELINKVCTLSPTRDLCIEVLSSDLKSSKADLKDLAIISLSVAARNASGILTETKSLIDDPNLNPDVQQGLADCKETILDAESQLEDTIAALLLDSKTDAQVWLKAALAAIDTCDDSIPGDDDILSVQSRAFRKLCNIAIVMTKVLQTSLPSRTTLLGPEKENGGNESEKLTFSVGSYPKALAKFLELSPLANPAPFSSGEKTNFREEKNIHKFHKKMERITKFFSTMVICMIVMAHHTSAEESKGKELINKVCTLSPTRDLCVEVLSSDPKSSKADLKDLAIISLAVAARNASGILTETKSLIDDPNLNPDVQQGLADCKETILDAESQLEDTIAALLLDSKTDAQVWLKAALAAIDTCDDSIPGDDDVLSVQSRAFRKLCNIAIAMTKVLAKPPQQF</sequence>
<feature type="domain" description="Pectinesterase inhibitor" evidence="5">
    <location>
        <begin position="274"/>
        <end position="417"/>
    </location>
</feature>
<dbReference type="NCBIfam" id="TIGR01614">
    <property type="entry name" value="PME_inhib"/>
    <property type="match status" value="2"/>
</dbReference>
<name>A0AAN9QJA1_CANGL</name>
<dbReference type="SUPFAM" id="SSF101148">
    <property type="entry name" value="Plant invertase/pectin methylesterase inhibitor"/>
    <property type="match status" value="2"/>
</dbReference>
<keyword evidence="2" id="KW-1015">Disulfide bond</keyword>
<dbReference type="Proteomes" id="UP001367508">
    <property type="component" value="Unassembled WGS sequence"/>
</dbReference>
<evidence type="ECO:0000313" key="7">
    <source>
        <dbReference type="Proteomes" id="UP001367508"/>
    </source>
</evidence>
<evidence type="ECO:0000256" key="1">
    <source>
        <dbReference type="ARBA" id="ARBA00022729"/>
    </source>
</evidence>
<feature type="signal peptide" evidence="4">
    <location>
        <begin position="1"/>
        <end position="24"/>
    </location>
</feature>
<reference evidence="6 7" key="1">
    <citation type="submission" date="2024-01" db="EMBL/GenBank/DDBJ databases">
        <title>The genomes of 5 underutilized Papilionoideae crops provide insights into root nodulation and disease resistanc.</title>
        <authorList>
            <person name="Jiang F."/>
        </authorList>
    </citation>
    <scope>NUCLEOTIDE SEQUENCE [LARGE SCALE GENOMIC DNA]</scope>
    <source>
        <strain evidence="6">LVBAO_FW01</strain>
        <tissue evidence="6">Leaves</tissue>
    </source>
</reference>
<protein>
    <recommendedName>
        <fullName evidence="5">Pectinesterase inhibitor domain-containing protein</fullName>
    </recommendedName>
</protein>
<dbReference type="GO" id="GO:0004857">
    <property type="term" value="F:enzyme inhibitor activity"/>
    <property type="evidence" value="ECO:0007669"/>
    <property type="project" value="InterPro"/>
</dbReference>
<accession>A0AAN9QJA1</accession>
<keyword evidence="1 4" id="KW-0732">Signal</keyword>
<dbReference type="PANTHER" id="PTHR36710:SF18">
    <property type="entry name" value="PECTINESTERASE INHIBITOR 5-RELATED"/>
    <property type="match status" value="1"/>
</dbReference>
<evidence type="ECO:0000256" key="2">
    <source>
        <dbReference type="ARBA" id="ARBA00023157"/>
    </source>
</evidence>
<comment type="similarity">
    <text evidence="3">Belongs to the PMEI family.</text>
</comment>
<proteinExistence type="inferred from homology"/>
<dbReference type="InterPro" id="IPR052421">
    <property type="entry name" value="PCW_Enzyme_Inhibitor"/>
</dbReference>
<evidence type="ECO:0000256" key="4">
    <source>
        <dbReference type="SAM" id="SignalP"/>
    </source>
</evidence>
<keyword evidence="7" id="KW-1185">Reference proteome</keyword>
<comment type="caution">
    <text evidence="6">The sequence shown here is derived from an EMBL/GenBank/DDBJ whole genome shotgun (WGS) entry which is preliminary data.</text>
</comment>
<evidence type="ECO:0000313" key="6">
    <source>
        <dbReference type="EMBL" id="KAK7337472.1"/>
    </source>
</evidence>
<feature type="domain" description="Pectinesterase inhibitor" evidence="5">
    <location>
        <begin position="28"/>
        <end position="171"/>
    </location>
</feature>
<dbReference type="SMART" id="SM00856">
    <property type="entry name" value="PMEI"/>
    <property type="match status" value="2"/>
</dbReference>
<dbReference type="Pfam" id="PF04043">
    <property type="entry name" value="PMEI"/>
    <property type="match status" value="2"/>
</dbReference>
<dbReference type="PANTHER" id="PTHR36710">
    <property type="entry name" value="PECTINESTERASE INHIBITOR-LIKE"/>
    <property type="match status" value="1"/>
</dbReference>
<dbReference type="AlphaFoldDB" id="A0AAN9QJA1"/>
<feature type="chain" id="PRO_5042998183" description="Pectinesterase inhibitor domain-containing protein" evidence="4">
    <location>
        <begin position="25"/>
        <end position="428"/>
    </location>
</feature>
<dbReference type="Gene3D" id="1.20.140.40">
    <property type="entry name" value="Invertase/pectin methylesterase inhibitor family protein"/>
    <property type="match status" value="2"/>
</dbReference>